<organism evidence="1 2">
    <name type="scientific">Croceibacter atlanticus (strain ATCC BAA-628 / JCM 21780 / CIP 108009 / IAM 15332 / KCTC 12090 / HTCC2559)</name>
    <dbReference type="NCBI Taxonomy" id="216432"/>
    <lineage>
        <taxon>Bacteria</taxon>
        <taxon>Pseudomonadati</taxon>
        <taxon>Bacteroidota</taxon>
        <taxon>Flavobacteriia</taxon>
        <taxon>Flavobacteriales</taxon>
        <taxon>Flavobacteriaceae</taxon>
        <taxon>Croceibacter</taxon>
    </lineage>
</organism>
<name>A3U750_CROAH</name>
<dbReference type="eggNOG" id="ENOG502Z9DG">
    <property type="taxonomic scope" value="Bacteria"/>
</dbReference>
<dbReference type="GeneID" id="89452768"/>
<proteinExistence type="predicted"/>
<evidence type="ECO:0008006" key="3">
    <source>
        <dbReference type="Google" id="ProtNLM"/>
    </source>
</evidence>
<dbReference type="InterPro" id="IPR025324">
    <property type="entry name" value="DUF4230"/>
</dbReference>
<accession>A3U750</accession>
<reference evidence="1 2" key="1">
    <citation type="journal article" date="2010" name="J. Bacteriol.">
        <title>The complete genome sequence of Croceibacter atlanticus HTCC2559T.</title>
        <authorList>
            <person name="Oh H.M."/>
            <person name="Kang I."/>
            <person name="Ferriera S."/>
            <person name="Giovannoni S.J."/>
            <person name="Cho J.C."/>
        </authorList>
    </citation>
    <scope>NUCLEOTIDE SEQUENCE [LARGE SCALE GENOMIC DNA]</scope>
    <source>
        <strain evidence="2">ATCC BAA-628 / HTCC2559 / KCTC 12090</strain>
    </source>
</reference>
<dbReference type="Pfam" id="PF14014">
    <property type="entry name" value="DUF4230"/>
    <property type="match status" value="1"/>
</dbReference>
<dbReference type="RefSeq" id="WP_013186743.1">
    <property type="nucleotide sequence ID" value="NC_014230.1"/>
</dbReference>
<dbReference type="STRING" id="216432.CA2559_04890"/>
<dbReference type="EMBL" id="CP002046">
    <property type="protein sequence ID" value="EAP88067.1"/>
    <property type="molecule type" value="Genomic_DNA"/>
</dbReference>
<dbReference type="HOGENOM" id="CLU_100162_0_0_10"/>
<dbReference type="OrthoDB" id="669131at2"/>
<evidence type="ECO:0000313" key="1">
    <source>
        <dbReference type="EMBL" id="EAP88067.1"/>
    </source>
</evidence>
<dbReference type="Proteomes" id="UP000002297">
    <property type="component" value="Chromosome"/>
</dbReference>
<dbReference type="AlphaFoldDB" id="A3U750"/>
<evidence type="ECO:0000313" key="2">
    <source>
        <dbReference type="Proteomes" id="UP000002297"/>
    </source>
</evidence>
<sequence length="205" mass="23391">MELLFLGLAGGAIVAYFIFNAFSKRNSRKRTDTQSVVLLEKMKRVCKLVTVEGDFAEIYHYKSLKDKWVDYFIGRKKAIILINAKAHVGFDLNKIELTSDPEQKLVKISNFPQPEILTIDSDVKFYDKREGWANPFTSHDLTEMNREAKQHIIDKVPESGLLEQAKKEALNSILLMESLAETIGWKLDYSALAIDGEKGDIKKLH</sequence>
<gene>
    <name evidence="1" type="ordered locus">CA2559_04890</name>
</gene>
<protein>
    <recommendedName>
        <fullName evidence="3">DUF4230 domain-containing protein</fullName>
    </recommendedName>
</protein>
<dbReference type="KEGG" id="cat:CA2559_04890"/>
<keyword evidence="2" id="KW-1185">Reference proteome</keyword>